<gene>
    <name evidence="1" type="ORF">DPMN_159334</name>
</gene>
<keyword evidence="2" id="KW-1185">Reference proteome</keyword>
<reference evidence="1" key="2">
    <citation type="submission" date="2020-11" db="EMBL/GenBank/DDBJ databases">
        <authorList>
            <person name="McCartney M.A."/>
            <person name="Auch B."/>
            <person name="Kono T."/>
            <person name="Mallez S."/>
            <person name="Becker A."/>
            <person name="Gohl D.M."/>
            <person name="Silverstein K.A.T."/>
            <person name="Koren S."/>
            <person name="Bechman K.B."/>
            <person name="Herman A."/>
            <person name="Abrahante J.E."/>
            <person name="Garbe J."/>
        </authorList>
    </citation>
    <scope>NUCLEOTIDE SEQUENCE</scope>
    <source>
        <strain evidence="1">Duluth1</strain>
        <tissue evidence="1">Whole animal</tissue>
    </source>
</reference>
<feature type="non-terminal residue" evidence="1">
    <location>
        <position position="1"/>
    </location>
</feature>
<name>A0A9D4IQM1_DREPO</name>
<dbReference type="Proteomes" id="UP000828390">
    <property type="component" value="Unassembled WGS sequence"/>
</dbReference>
<organism evidence="1 2">
    <name type="scientific">Dreissena polymorpha</name>
    <name type="common">Zebra mussel</name>
    <name type="synonym">Mytilus polymorpha</name>
    <dbReference type="NCBI Taxonomy" id="45954"/>
    <lineage>
        <taxon>Eukaryota</taxon>
        <taxon>Metazoa</taxon>
        <taxon>Spiralia</taxon>
        <taxon>Lophotrochozoa</taxon>
        <taxon>Mollusca</taxon>
        <taxon>Bivalvia</taxon>
        <taxon>Autobranchia</taxon>
        <taxon>Heteroconchia</taxon>
        <taxon>Euheterodonta</taxon>
        <taxon>Imparidentia</taxon>
        <taxon>Neoheterodontei</taxon>
        <taxon>Myida</taxon>
        <taxon>Dreissenoidea</taxon>
        <taxon>Dreissenidae</taxon>
        <taxon>Dreissena</taxon>
    </lineage>
</organism>
<protein>
    <submittedName>
        <fullName evidence="1">Uncharacterized protein</fullName>
    </submittedName>
</protein>
<evidence type="ECO:0000313" key="2">
    <source>
        <dbReference type="Proteomes" id="UP000828390"/>
    </source>
</evidence>
<reference evidence="1" key="1">
    <citation type="journal article" date="2019" name="bioRxiv">
        <title>The Genome of the Zebra Mussel, Dreissena polymorpha: A Resource for Invasive Species Research.</title>
        <authorList>
            <person name="McCartney M.A."/>
            <person name="Auch B."/>
            <person name="Kono T."/>
            <person name="Mallez S."/>
            <person name="Zhang Y."/>
            <person name="Obille A."/>
            <person name="Becker A."/>
            <person name="Abrahante J.E."/>
            <person name="Garbe J."/>
            <person name="Badalamenti J.P."/>
            <person name="Herman A."/>
            <person name="Mangelson H."/>
            <person name="Liachko I."/>
            <person name="Sullivan S."/>
            <person name="Sone E.D."/>
            <person name="Koren S."/>
            <person name="Silverstein K.A.T."/>
            <person name="Beckman K.B."/>
            <person name="Gohl D.M."/>
        </authorList>
    </citation>
    <scope>NUCLEOTIDE SEQUENCE</scope>
    <source>
        <strain evidence="1">Duluth1</strain>
        <tissue evidence="1">Whole animal</tissue>
    </source>
</reference>
<sequence length="244" mass="27290">TSKKIEDARAKAFKGSSWAAVLGVHVLRQLAVSNEMMIDSGYADHTSECPCGCRTPLRVGDNSIGHKDVWHGSLDIILGPVAVIAQSTDDLHEESSTEFEWKTGELEESRNQIIAESIVFSFFQRTGLIPTLGIYSNEFKVFMYDPHYDLLYESSELSLFDGRGDLKSTSVFALWLVINHAQFCTGVKSCHETLGYIADFQSLVQKPALSIYETELQRGGCKHEKSSVWKYSAFDVTGKYKIIE</sequence>
<comment type="caution">
    <text evidence="1">The sequence shown here is derived from an EMBL/GenBank/DDBJ whole genome shotgun (WGS) entry which is preliminary data.</text>
</comment>
<dbReference type="EMBL" id="JAIWYP010000008">
    <property type="protein sequence ID" value="KAH3781504.1"/>
    <property type="molecule type" value="Genomic_DNA"/>
</dbReference>
<accession>A0A9D4IQM1</accession>
<proteinExistence type="predicted"/>
<dbReference type="AlphaFoldDB" id="A0A9D4IQM1"/>
<evidence type="ECO:0000313" key="1">
    <source>
        <dbReference type="EMBL" id="KAH3781504.1"/>
    </source>
</evidence>